<feature type="compositionally biased region" description="Basic and acidic residues" evidence="1">
    <location>
        <begin position="44"/>
        <end position="57"/>
    </location>
</feature>
<evidence type="ECO:0000256" key="1">
    <source>
        <dbReference type="SAM" id="MobiDB-lite"/>
    </source>
</evidence>
<dbReference type="EMBL" id="FOJA01000001">
    <property type="protein sequence ID" value="SEW22460.1"/>
    <property type="molecule type" value="Genomic_DNA"/>
</dbReference>
<name>A0A1I0Q6I4_9EURY</name>
<organism evidence="2 3">
    <name type="scientific">Halobacterium jilantaiense</name>
    <dbReference type="NCBI Taxonomy" id="355548"/>
    <lineage>
        <taxon>Archaea</taxon>
        <taxon>Methanobacteriati</taxon>
        <taxon>Methanobacteriota</taxon>
        <taxon>Stenosarchaea group</taxon>
        <taxon>Halobacteria</taxon>
        <taxon>Halobacteriales</taxon>
        <taxon>Halobacteriaceae</taxon>
        <taxon>Halobacterium</taxon>
    </lineage>
</organism>
<evidence type="ECO:0000313" key="3">
    <source>
        <dbReference type="Proteomes" id="UP000198518"/>
    </source>
</evidence>
<protein>
    <submittedName>
        <fullName evidence="2">Uncharacterized protein</fullName>
    </submittedName>
</protein>
<dbReference type="InterPro" id="IPR006311">
    <property type="entry name" value="TAT_signal"/>
</dbReference>
<accession>A0A1I0Q6I4</accession>
<proteinExistence type="predicted"/>
<dbReference type="Proteomes" id="UP000198518">
    <property type="component" value="Unassembled WGS sequence"/>
</dbReference>
<sequence length="699" mass="73481">MVDRDADSDGLSRRSVLKTAAAAAGGLSVGPAMAGARSASKATKVTERGSISRDGPTRTRTLTLRADGDAQYEFAVSGTLSPKQAPRGAVDSGTASATLADDTHAYEFSGEVVEITTTGRVDVTINGERFDAEAHPEKSLSVVARGRTDVDISASGGIEAVDADLDQPNPRRVTGTIRGRTDFKYSGELTYLEPADDVKVFKQGSPVDAGDVLPSNLPGKLHITGGNADATVHTSDAARIEQGTGARAADGTVTGSPTARDVVARYDGNVEQIEHENGAAVEVWETSKRLLCSAPADTSVSFAVEASEGVALDREDTQRAEFTVDAGQTKAVKYRGRPAAVSIDALDIRFDPEVYKDAVESAKRQLAAQFERTSAFQQIQARVDGRIRHDAQALRTTSTTGDVARDMAFFQLTDLPEADFGSAHLSRVRRSNEVQQANYELQWLADDGNPRKLSVHQLSDPARGSSFDVQTFERGTKHRSATDAGPSVDVFDGSAGGTYTTQWFSVPDWVPDVPSPQDLLDAFGDTLSDFASTVGDITKETASDIISNAIENAQNTTIDDIAIKTSTLIVDSQEVLIELVAEAQDKLPKRTLSKFLLGIKPGFAGSLVSLGQSGAFQEIADNNLGCGGCLAMISILLSVGLEATAYGTCTALGIAFPIAGGVACGAVVGALLEYANTIAGPDVVDVCSGYGTPTELDAC</sequence>
<dbReference type="STRING" id="355548.SAMN04487945_2316"/>
<keyword evidence="3" id="KW-1185">Reference proteome</keyword>
<evidence type="ECO:0000313" key="2">
    <source>
        <dbReference type="EMBL" id="SEW22460.1"/>
    </source>
</evidence>
<dbReference type="PROSITE" id="PS51318">
    <property type="entry name" value="TAT"/>
    <property type="match status" value="1"/>
</dbReference>
<dbReference type="OrthoDB" id="267724at2157"/>
<dbReference type="AlphaFoldDB" id="A0A1I0Q6I4"/>
<gene>
    <name evidence="2" type="ORF">SAMN04487945_2316</name>
</gene>
<dbReference type="RefSeq" id="WP_143052194.1">
    <property type="nucleotide sequence ID" value="NZ_FOJA01000001.1"/>
</dbReference>
<reference evidence="2 3" key="1">
    <citation type="submission" date="2016-10" db="EMBL/GenBank/DDBJ databases">
        <authorList>
            <person name="de Groot N.N."/>
        </authorList>
    </citation>
    <scope>NUCLEOTIDE SEQUENCE [LARGE SCALE GENOMIC DNA]</scope>
    <source>
        <strain evidence="2 3">CGMCC 1.5337</strain>
    </source>
</reference>
<feature type="region of interest" description="Disordered" evidence="1">
    <location>
        <begin position="30"/>
        <end position="58"/>
    </location>
</feature>